<evidence type="ECO:0000313" key="2">
    <source>
        <dbReference type="EMBL" id="KAF4622756.1"/>
    </source>
</evidence>
<comment type="caution">
    <text evidence="2">The sequence shown here is derived from an EMBL/GenBank/DDBJ whole genome shotgun (WGS) entry which is preliminary data.</text>
</comment>
<name>A0A8H4R4R4_9HELO</name>
<dbReference type="Proteomes" id="UP000566819">
    <property type="component" value="Unassembled WGS sequence"/>
</dbReference>
<feature type="domain" description="DUF1996" evidence="1">
    <location>
        <begin position="1"/>
        <end position="167"/>
    </location>
</feature>
<dbReference type="PANTHER" id="PTHR43662">
    <property type="match status" value="1"/>
</dbReference>
<gene>
    <name evidence="2" type="ORF">G7Y89_g14268</name>
</gene>
<dbReference type="Pfam" id="PF09362">
    <property type="entry name" value="DUF1996"/>
    <property type="match status" value="1"/>
</dbReference>
<dbReference type="AlphaFoldDB" id="A0A8H4R4R4"/>
<evidence type="ECO:0000259" key="1">
    <source>
        <dbReference type="Pfam" id="PF09362"/>
    </source>
</evidence>
<protein>
    <recommendedName>
        <fullName evidence="1">DUF1996 domain-containing protein</fullName>
    </recommendedName>
</protein>
<reference evidence="2 3" key="1">
    <citation type="submission" date="2020-03" db="EMBL/GenBank/DDBJ databases">
        <title>Draft Genome Sequence of Cudoniella acicularis.</title>
        <authorList>
            <person name="Buettner E."/>
            <person name="Kellner H."/>
        </authorList>
    </citation>
    <scope>NUCLEOTIDE SEQUENCE [LARGE SCALE GENOMIC DNA]</scope>
    <source>
        <strain evidence="2 3">DSM 108380</strain>
    </source>
</reference>
<accession>A0A8H4R4R4</accession>
<dbReference type="InterPro" id="IPR018535">
    <property type="entry name" value="DUF1996"/>
</dbReference>
<dbReference type="OrthoDB" id="74764at2759"/>
<dbReference type="EMBL" id="JAAMPI010001841">
    <property type="protein sequence ID" value="KAF4622756.1"/>
    <property type="molecule type" value="Genomic_DNA"/>
</dbReference>
<organism evidence="2 3">
    <name type="scientific">Cudoniella acicularis</name>
    <dbReference type="NCBI Taxonomy" id="354080"/>
    <lineage>
        <taxon>Eukaryota</taxon>
        <taxon>Fungi</taxon>
        <taxon>Dikarya</taxon>
        <taxon>Ascomycota</taxon>
        <taxon>Pezizomycotina</taxon>
        <taxon>Leotiomycetes</taxon>
        <taxon>Helotiales</taxon>
        <taxon>Tricladiaceae</taxon>
        <taxon>Cudoniella</taxon>
    </lineage>
</organism>
<keyword evidence="3" id="KW-1185">Reference proteome</keyword>
<proteinExistence type="predicted"/>
<sequence length="225" mass="24312">MDVYYIPPYDGKTKVKAFPPGFRMLAGDPMLRTAKTQKGICHRCFPKNQNPFGGAPCTGSDSAALPSKPCAGGIRSSIIFPTCWDGKALDSPDHKSHITWPSSGTFESGGPCPDTHPVKMPQVMYEILWDTSAFNDPKDWPADGQPFVYSTGDATGYGQHGDYLFGWKGDALQKGLDARCNLDKCTALKSQTAQDAMKCTNAQKAVEPVDGWLTQLPGGLPVTYA</sequence>
<dbReference type="PANTHER" id="PTHR43662:SF2">
    <property type="entry name" value="DUF1996 DOMAIN-CONTAINING PROTEIN"/>
    <property type="match status" value="1"/>
</dbReference>
<evidence type="ECO:0000313" key="3">
    <source>
        <dbReference type="Proteomes" id="UP000566819"/>
    </source>
</evidence>